<evidence type="ECO:0000313" key="9">
    <source>
        <dbReference type="RefSeq" id="XP_031571795.1"/>
    </source>
</evidence>
<gene>
    <name evidence="9" type="primary">LOC116305934</name>
</gene>
<proteinExistence type="predicted"/>
<dbReference type="KEGG" id="aten:116305934"/>
<evidence type="ECO:0000256" key="4">
    <source>
        <dbReference type="ARBA" id="ARBA00022846"/>
    </source>
</evidence>
<accession>A0A6P8J278</accession>
<keyword evidence="3" id="KW-0677">Repeat</keyword>
<dbReference type="GeneID" id="116305934"/>
<organism evidence="8 9">
    <name type="scientific">Actinia tenebrosa</name>
    <name type="common">Australian red waratah sea anemone</name>
    <dbReference type="NCBI Taxonomy" id="6105"/>
    <lineage>
        <taxon>Eukaryota</taxon>
        <taxon>Metazoa</taxon>
        <taxon>Cnidaria</taxon>
        <taxon>Anthozoa</taxon>
        <taxon>Hexacorallia</taxon>
        <taxon>Actiniaria</taxon>
        <taxon>Actiniidae</taxon>
        <taxon>Actinia</taxon>
    </lineage>
</organism>
<keyword evidence="6" id="KW-0966">Cell projection</keyword>
<dbReference type="PANTHER" id="PTHR46437">
    <property type="entry name" value="MORN REPEAT-CONTAINING PROTEIN 5"/>
    <property type="match status" value="1"/>
</dbReference>
<name>A0A6P8J278_ACTTE</name>
<dbReference type="SMART" id="SM00698">
    <property type="entry name" value="MORN"/>
    <property type="match status" value="2"/>
</dbReference>
<evidence type="ECO:0000256" key="1">
    <source>
        <dbReference type="ARBA" id="ARBA00004230"/>
    </source>
</evidence>
<comment type="subcellular location">
    <subcellularLocation>
        <location evidence="1">Cell projection</location>
        <location evidence="1">Cilium</location>
        <location evidence="1">Flagellum</location>
    </subcellularLocation>
</comment>
<evidence type="ECO:0000256" key="7">
    <source>
        <dbReference type="SAM" id="MobiDB-lite"/>
    </source>
</evidence>
<dbReference type="SUPFAM" id="SSF82185">
    <property type="entry name" value="Histone H3 K4-specific methyltransferase SET7/9 N-terminal domain"/>
    <property type="match status" value="1"/>
</dbReference>
<dbReference type="InterPro" id="IPR042814">
    <property type="entry name" value="Morn5"/>
</dbReference>
<keyword evidence="5" id="KW-0969">Cilium</keyword>
<evidence type="ECO:0000256" key="2">
    <source>
        <dbReference type="ARBA" id="ARBA00016322"/>
    </source>
</evidence>
<evidence type="ECO:0000256" key="3">
    <source>
        <dbReference type="ARBA" id="ARBA00022737"/>
    </source>
</evidence>
<protein>
    <recommendedName>
        <fullName evidence="2">MORN repeat-containing protein 5</fullName>
    </recommendedName>
</protein>
<keyword evidence="8" id="KW-1185">Reference proteome</keyword>
<dbReference type="Proteomes" id="UP000515163">
    <property type="component" value="Unplaced"/>
</dbReference>
<dbReference type="Gene3D" id="2.20.110.10">
    <property type="entry name" value="Histone H3 K4-specific methyltransferase SET7/9 N-terminal domain"/>
    <property type="match status" value="1"/>
</dbReference>
<dbReference type="OrthoDB" id="300500at2759"/>
<reference evidence="9" key="1">
    <citation type="submission" date="2025-08" db="UniProtKB">
        <authorList>
            <consortium name="RefSeq"/>
        </authorList>
    </citation>
    <scope>IDENTIFICATION</scope>
    <source>
        <tissue evidence="9">Tentacle</tissue>
    </source>
</reference>
<dbReference type="RefSeq" id="XP_031571795.1">
    <property type="nucleotide sequence ID" value="XM_031715935.1"/>
</dbReference>
<keyword evidence="4" id="KW-0282">Flagellum</keyword>
<dbReference type="InterPro" id="IPR003409">
    <property type="entry name" value="MORN"/>
</dbReference>
<sequence>MILHLGKHVLRFHFHNPRKFTYTVSFSVLELRAHSWLHNKRHKEFLVVSVFKVILNNQYWQSLQSCINMIPAMQYTGSCYDGDFTNGRMEGECEYEFPPLFGTKYIGQIKDGKLHGEGTIQISDLLWYVGKFEDGKSKEGKYEFRDDGLTYDVEKKWEYCNGTTDRLFGLELRDGVKPAGRSMISNRVPPQQIPRGMYDSGEGFYDPIKRVIYTYEMKFFKSADDEEHEWIVKKCRKAEDNEVDDADDADKPSVENQKSANDKKARKKTFTNKD</sequence>
<dbReference type="InParanoid" id="A0A6P8J278"/>
<evidence type="ECO:0000256" key="5">
    <source>
        <dbReference type="ARBA" id="ARBA00023069"/>
    </source>
</evidence>
<dbReference type="AlphaFoldDB" id="A0A6P8J278"/>
<dbReference type="Pfam" id="PF02493">
    <property type="entry name" value="MORN"/>
    <property type="match status" value="2"/>
</dbReference>
<dbReference type="GO" id="GO:0031514">
    <property type="term" value="C:motile cilium"/>
    <property type="evidence" value="ECO:0007669"/>
    <property type="project" value="UniProtKB-SubCell"/>
</dbReference>
<feature type="region of interest" description="Disordered" evidence="7">
    <location>
        <begin position="239"/>
        <end position="274"/>
    </location>
</feature>
<evidence type="ECO:0000313" key="8">
    <source>
        <dbReference type="Proteomes" id="UP000515163"/>
    </source>
</evidence>
<dbReference type="PANTHER" id="PTHR46437:SF1">
    <property type="entry name" value="MORN REPEAT-CONTAINING PROTEIN 5"/>
    <property type="match status" value="1"/>
</dbReference>
<evidence type="ECO:0000256" key="6">
    <source>
        <dbReference type="ARBA" id="ARBA00023273"/>
    </source>
</evidence>
<feature type="compositionally biased region" description="Basic residues" evidence="7">
    <location>
        <begin position="264"/>
        <end position="274"/>
    </location>
</feature>